<gene>
    <name evidence="2" type="ORF">TSPGSL018_20115</name>
</gene>
<dbReference type="GO" id="GO:0016020">
    <property type="term" value="C:membrane"/>
    <property type="evidence" value="ECO:0007669"/>
    <property type="project" value="TreeGrafter"/>
</dbReference>
<dbReference type="PANTHER" id="PTHR11566">
    <property type="entry name" value="DYNAMIN"/>
    <property type="match status" value="1"/>
</dbReference>
<name>A0A061QSN7_9CHLO</name>
<dbReference type="SUPFAM" id="SSF52540">
    <property type="entry name" value="P-loop containing nucleoside triphosphate hydrolases"/>
    <property type="match status" value="1"/>
</dbReference>
<accession>A0A061QSN7</accession>
<proteinExistence type="predicted"/>
<dbReference type="EMBL" id="GBEZ01023225">
    <property type="protein sequence ID" value="JAC63647.1"/>
    <property type="molecule type" value="Transcribed_RNA"/>
</dbReference>
<feature type="domain" description="Dynamin-type G" evidence="1">
    <location>
        <begin position="40"/>
        <end position="111"/>
    </location>
</feature>
<dbReference type="PANTHER" id="PTHR11566:SF21">
    <property type="entry name" value="DYNAMIN RELATED PROTEIN 1, ISOFORM A"/>
    <property type="match status" value="1"/>
</dbReference>
<dbReference type="GO" id="GO:0008017">
    <property type="term" value="F:microtubule binding"/>
    <property type="evidence" value="ECO:0007669"/>
    <property type="project" value="TreeGrafter"/>
</dbReference>
<reference evidence="2" key="1">
    <citation type="submission" date="2014-05" db="EMBL/GenBank/DDBJ databases">
        <title>The transcriptome of the halophilic microalga Tetraselmis sp. GSL018 isolated from the Great Salt Lake, Utah.</title>
        <authorList>
            <person name="Jinkerson R.E."/>
            <person name="D'Adamo S."/>
            <person name="Posewitz M.C."/>
        </authorList>
    </citation>
    <scope>NUCLEOTIDE SEQUENCE</scope>
    <source>
        <strain evidence="2">GSL018</strain>
    </source>
</reference>
<dbReference type="GO" id="GO:0003924">
    <property type="term" value="F:GTPase activity"/>
    <property type="evidence" value="ECO:0007669"/>
    <property type="project" value="TreeGrafter"/>
</dbReference>
<protein>
    <submittedName>
        <fullName evidence="2">Dynamin-related protein 3a-like</fullName>
    </submittedName>
</protein>
<dbReference type="Pfam" id="PF00350">
    <property type="entry name" value="Dynamin_N"/>
    <property type="match status" value="1"/>
</dbReference>
<sequence>MGGGPRSLSLELGTLGDNLIPVVNQIQDIFSEVPAPVSFALELPQIAVVGSQSSGKSSVLEALVGRDFLPRGPDICTRRPLILQLVKAPPKPGGPPPAEWGEFLHLPGKRF</sequence>
<dbReference type="GO" id="GO:0005874">
    <property type="term" value="C:microtubule"/>
    <property type="evidence" value="ECO:0007669"/>
    <property type="project" value="TreeGrafter"/>
</dbReference>
<organism evidence="2">
    <name type="scientific">Tetraselmis sp. GSL018</name>
    <dbReference type="NCBI Taxonomy" id="582737"/>
    <lineage>
        <taxon>Eukaryota</taxon>
        <taxon>Viridiplantae</taxon>
        <taxon>Chlorophyta</taxon>
        <taxon>core chlorophytes</taxon>
        <taxon>Chlorodendrophyceae</taxon>
        <taxon>Chlorodendrales</taxon>
        <taxon>Chlorodendraceae</taxon>
        <taxon>Tetraselmis</taxon>
    </lineage>
</organism>
<dbReference type="Gene3D" id="3.40.50.300">
    <property type="entry name" value="P-loop containing nucleotide triphosphate hydrolases"/>
    <property type="match status" value="1"/>
</dbReference>
<dbReference type="PROSITE" id="PS51718">
    <property type="entry name" value="G_DYNAMIN_2"/>
    <property type="match status" value="1"/>
</dbReference>
<dbReference type="AlphaFoldDB" id="A0A061QSN7"/>
<dbReference type="InterPro" id="IPR045063">
    <property type="entry name" value="Dynamin_N"/>
</dbReference>
<dbReference type="PRINTS" id="PR00195">
    <property type="entry name" value="DYNAMIN"/>
</dbReference>
<dbReference type="GO" id="GO:0005525">
    <property type="term" value="F:GTP binding"/>
    <property type="evidence" value="ECO:0007669"/>
    <property type="project" value="InterPro"/>
</dbReference>
<dbReference type="InterPro" id="IPR022812">
    <property type="entry name" value="Dynamin"/>
</dbReference>
<feature type="non-terminal residue" evidence="2">
    <location>
        <position position="111"/>
    </location>
</feature>
<dbReference type="InterPro" id="IPR027417">
    <property type="entry name" value="P-loop_NTPase"/>
</dbReference>
<dbReference type="GO" id="GO:0005737">
    <property type="term" value="C:cytoplasm"/>
    <property type="evidence" value="ECO:0007669"/>
    <property type="project" value="TreeGrafter"/>
</dbReference>
<dbReference type="InterPro" id="IPR030381">
    <property type="entry name" value="G_DYNAMIN_dom"/>
</dbReference>
<evidence type="ECO:0000313" key="2">
    <source>
        <dbReference type="EMBL" id="JAC63647.1"/>
    </source>
</evidence>
<evidence type="ECO:0000259" key="1">
    <source>
        <dbReference type="PROSITE" id="PS51718"/>
    </source>
</evidence>